<accession>A0A2A4YJY1</accession>
<evidence type="ECO:0000313" key="1">
    <source>
        <dbReference type="EMBL" id="PCI95143.1"/>
    </source>
</evidence>
<name>A0A2A4YJY1_UNCAE</name>
<sequence>MKEIDWYIFKDFLDCANEEKKSKLIQHLADEEKEEVLSTPKLPMHPSKGLPTYSKRLESIHYSWLTPLLEKMYDDDRYLFISVLSEKQKEKLYKYFDLTKDVDTVTDIGQEYISSRLYHYFVKKHKNIIPIECLPDDPLNDLLNLTRDELLHIVDYLSMHDLSIEMKTMIDASHFVKIESLLTFEQKQYLKKLGKSIEPIAFKPIGLNHWDGDEKLLKKILHQRGLNRLSKALSASHISLLWHLSHKLDMGRASIVKTLFKELKNKKAQKILVSQVCELIESA</sequence>
<dbReference type="EMBL" id="NVUU01000027">
    <property type="protein sequence ID" value="PCI95143.1"/>
    <property type="molecule type" value="Genomic_DNA"/>
</dbReference>
<dbReference type="Proteomes" id="UP000217838">
    <property type="component" value="Unassembled WGS sequence"/>
</dbReference>
<gene>
    <name evidence="1" type="ORF">COB11_02880</name>
</gene>
<proteinExistence type="predicted"/>
<dbReference type="AlphaFoldDB" id="A0A2A4YJY1"/>
<comment type="caution">
    <text evidence="1">The sequence shown here is derived from an EMBL/GenBank/DDBJ whole genome shotgun (WGS) entry which is preliminary data.</text>
</comment>
<evidence type="ECO:0000313" key="2">
    <source>
        <dbReference type="Proteomes" id="UP000217838"/>
    </source>
</evidence>
<protein>
    <submittedName>
        <fullName evidence="1">Uncharacterized protein</fullName>
    </submittedName>
</protein>
<organism evidence="1 2">
    <name type="scientific">Aerophobetes bacterium</name>
    <dbReference type="NCBI Taxonomy" id="2030807"/>
    <lineage>
        <taxon>Bacteria</taxon>
        <taxon>Candidatus Aerophobota</taxon>
    </lineage>
</organism>
<reference evidence="2" key="1">
    <citation type="submission" date="2017-08" db="EMBL/GenBank/DDBJ databases">
        <title>A dynamic microbial community with high functional redundancy inhabits the cold, oxic subseafloor aquifer.</title>
        <authorList>
            <person name="Tully B.J."/>
            <person name="Wheat C.G."/>
            <person name="Glazer B.T."/>
            <person name="Huber J.A."/>
        </authorList>
    </citation>
    <scope>NUCLEOTIDE SEQUENCE [LARGE SCALE GENOMIC DNA]</scope>
</reference>